<dbReference type="SUPFAM" id="SSF53649">
    <property type="entry name" value="Alkaline phosphatase-like"/>
    <property type="match status" value="1"/>
</dbReference>
<reference evidence="9" key="1">
    <citation type="journal article" date="2019" name="Int. J. Syst. Evol. Microbiol.">
        <title>The Global Catalogue of Microorganisms (GCM) 10K type strain sequencing project: providing services to taxonomists for standard genome sequencing and annotation.</title>
        <authorList>
            <consortium name="The Broad Institute Genomics Platform"/>
            <consortium name="The Broad Institute Genome Sequencing Center for Infectious Disease"/>
            <person name="Wu L."/>
            <person name="Ma J."/>
        </authorList>
    </citation>
    <scope>NUCLEOTIDE SEQUENCE [LARGE SCALE GENOMIC DNA]</scope>
    <source>
        <strain evidence="9">CCUG 49339</strain>
    </source>
</reference>
<dbReference type="Pfam" id="PF01676">
    <property type="entry name" value="Metalloenzyme"/>
    <property type="match status" value="1"/>
</dbReference>
<dbReference type="InterPro" id="IPR017850">
    <property type="entry name" value="Alkaline_phosphatase_core_sf"/>
</dbReference>
<comment type="subcellular location">
    <subcellularLocation>
        <location evidence="5">Cytoplasm</location>
    </subcellularLocation>
</comment>
<feature type="binding site" evidence="5">
    <location>
        <position position="330"/>
    </location>
    <ligand>
        <name>Mn(2+)</name>
        <dbReference type="ChEBI" id="CHEBI:29035"/>
        <label>1</label>
    </ligand>
</feature>
<evidence type="ECO:0000313" key="9">
    <source>
        <dbReference type="Proteomes" id="UP001597214"/>
    </source>
</evidence>
<dbReference type="GO" id="GO:0008973">
    <property type="term" value="F:phosphopentomutase activity"/>
    <property type="evidence" value="ECO:0007669"/>
    <property type="project" value="UniProtKB-EC"/>
</dbReference>
<comment type="caution">
    <text evidence="8">The sequence shown here is derived from an EMBL/GenBank/DDBJ whole genome shotgun (WGS) entry which is preliminary data.</text>
</comment>
<dbReference type="HAMAP" id="MF_00740">
    <property type="entry name" value="Phosphopentomut"/>
    <property type="match status" value="1"/>
</dbReference>
<evidence type="ECO:0000256" key="2">
    <source>
        <dbReference type="ARBA" id="ARBA00022723"/>
    </source>
</evidence>
<dbReference type="CDD" id="cd16009">
    <property type="entry name" value="PPM"/>
    <property type="match status" value="1"/>
</dbReference>
<comment type="catalytic activity">
    <reaction evidence="5">
        <text>alpha-D-ribose 1-phosphate = D-ribose 5-phosphate</text>
        <dbReference type="Rhea" id="RHEA:18793"/>
        <dbReference type="ChEBI" id="CHEBI:57720"/>
        <dbReference type="ChEBI" id="CHEBI:78346"/>
        <dbReference type="EC" id="5.4.2.7"/>
    </reaction>
</comment>
<evidence type="ECO:0000256" key="5">
    <source>
        <dbReference type="HAMAP-Rule" id="MF_00740"/>
    </source>
</evidence>
<name>A0ABW4LW15_9BACI</name>
<accession>A0ABW4LW15</accession>
<comment type="pathway">
    <text evidence="5">Carbohydrate degradation; 2-deoxy-D-ribose 1-phosphate degradation; D-glyceraldehyde 3-phosphate and acetaldehyde from 2-deoxy-alpha-D-ribose 1-phosphate: step 1/2.</text>
</comment>
<feature type="binding site" evidence="5">
    <location>
        <position position="15"/>
    </location>
    <ligand>
        <name>Mn(2+)</name>
        <dbReference type="ChEBI" id="CHEBI:29035"/>
        <label>1</label>
    </ligand>
</feature>
<comment type="similarity">
    <text evidence="1 5">Belongs to the phosphopentomutase family.</text>
</comment>
<dbReference type="PIRSF" id="PIRSF001491">
    <property type="entry name" value="Ppentomutase"/>
    <property type="match status" value="1"/>
</dbReference>
<feature type="binding site" evidence="5">
    <location>
        <position position="329"/>
    </location>
    <ligand>
        <name>Mn(2+)</name>
        <dbReference type="ChEBI" id="CHEBI:29035"/>
        <label>1</label>
    </ligand>
</feature>
<keyword evidence="2 5" id="KW-0479">Metal-binding</keyword>
<dbReference type="NCBIfam" id="TIGR01696">
    <property type="entry name" value="deoB"/>
    <property type="match status" value="1"/>
</dbReference>
<proteinExistence type="inferred from homology"/>
<dbReference type="Proteomes" id="UP001597214">
    <property type="component" value="Unassembled WGS sequence"/>
</dbReference>
<dbReference type="SUPFAM" id="SSF143856">
    <property type="entry name" value="DeoB insert domain-like"/>
    <property type="match status" value="1"/>
</dbReference>
<evidence type="ECO:0000256" key="1">
    <source>
        <dbReference type="ARBA" id="ARBA00010373"/>
    </source>
</evidence>
<evidence type="ECO:0000313" key="8">
    <source>
        <dbReference type="EMBL" id="MFD1738788.1"/>
    </source>
</evidence>
<evidence type="ECO:0000259" key="7">
    <source>
        <dbReference type="Pfam" id="PF01676"/>
    </source>
</evidence>
<evidence type="ECO:0000256" key="4">
    <source>
        <dbReference type="ARBA" id="ARBA00023235"/>
    </source>
</evidence>
<dbReference type="PANTHER" id="PTHR21110:SF0">
    <property type="entry name" value="PHOSPHOPENTOMUTASE"/>
    <property type="match status" value="1"/>
</dbReference>
<dbReference type="InterPro" id="IPR024052">
    <property type="entry name" value="Phosphopentomutase_DeoB_cap_sf"/>
</dbReference>
<feature type="binding site" evidence="5">
    <location>
        <position position="341"/>
    </location>
    <ligand>
        <name>Mn(2+)</name>
        <dbReference type="ChEBI" id="CHEBI:29035"/>
        <label>2</label>
    </ligand>
</feature>
<feature type="binding site" evidence="5">
    <location>
        <position position="288"/>
    </location>
    <ligand>
        <name>Mn(2+)</name>
        <dbReference type="ChEBI" id="CHEBI:29035"/>
        <label>2</label>
    </ligand>
</feature>
<protein>
    <recommendedName>
        <fullName evidence="5 6">Phosphopentomutase</fullName>
        <ecNumber evidence="5 6">5.4.2.7</ecNumber>
    </recommendedName>
    <alternativeName>
        <fullName evidence="5">Phosphodeoxyribomutase</fullName>
    </alternativeName>
</protein>
<dbReference type="PANTHER" id="PTHR21110">
    <property type="entry name" value="PHOSPHOPENTOMUTASE"/>
    <property type="match status" value="1"/>
</dbReference>
<organism evidence="8 9">
    <name type="scientific">Bacillus salitolerans</name>
    <dbReference type="NCBI Taxonomy" id="1437434"/>
    <lineage>
        <taxon>Bacteria</taxon>
        <taxon>Bacillati</taxon>
        <taxon>Bacillota</taxon>
        <taxon>Bacilli</taxon>
        <taxon>Bacillales</taxon>
        <taxon>Bacillaceae</taxon>
        <taxon>Bacillus</taxon>
    </lineage>
</organism>
<dbReference type="NCBIfam" id="NF003766">
    <property type="entry name" value="PRK05362.1"/>
    <property type="match status" value="1"/>
</dbReference>
<keyword evidence="5" id="KW-0963">Cytoplasm</keyword>
<dbReference type="EMBL" id="JBHUEM010000046">
    <property type="protein sequence ID" value="MFD1738788.1"/>
    <property type="molecule type" value="Genomic_DNA"/>
</dbReference>
<comment type="catalytic activity">
    <reaction evidence="5">
        <text>2-deoxy-alpha-D-ribose 1-phosphate = 2-deoxy-D-ribose 5-phosphate</text>
        <dbReference type="Rhea" id="RHEA:27658"/>
        <dbReference type="ChEBI" id="CHEBI:57259"/>
        <dbReference type="ChEBI" id="CHEBI:62877"/>
        <dbReference type="EC" id="5.4.2.7"/>
    </reaction>
</comment>
<dbReference type="InterPro" id="IPR010045">
    <property type="entry name" value="DeoB"/>
</dbReference>
<dbReference type="EC" id="5.4.2.7" evidence="5 6"/>
<dbReference type="Gene3D" id="3.40.720.10">
    <property type="entry name" value="Alkaline Phosphatase, subunit A"/>
    <property type="match status" value="1"/>
</dbReference>
<keyword evidence="3 5" id="KW-0464">Manganese</keyword>
<dbReference type="RefSeq" id="WP_377930007.1">
    <property type="nucleotide sequence ID" value="NZ_JBHUEM010000046.1"/>
</dbReference>
<feature type="domain" description="Metalloenzyme" evidence="7">
    <location>
        <begin position="8"/>
        <end position="380"/>
    </location>
</feature>
<evidence type="ECO:0000256" key="3">
    <source>
        <dbReference type="ARBA" id="ARBA00023211"/>
    </source>
</evidence>
<gene>
    <name evidence="5 8" type="primary">deoB</name>
    <name evidence="8" type="ORF">ACFSCX_19915</name>
</gene>
<feature type="binding site" evidence="5">
    <location>
        <position position="293"/>
    </location>
    <ligand>
        <name>Mn(2+)</name>
        <dbReference type="ChEBI" id="CHEBI:29035"/>
        <label>2</label>
    </ligand>
</feature>
<dbReference type="InterPro" id="IPR006124">
    <property type="entry name" value="Metalloenzyme"/>
</dbReference>
<dbReference type="Gene3D" id="3.30.70.1250">
    <property type="entry name" value="Phosphopentomutase"/>
    <property type="match status" value="1"/>
</dbReference>
<evidence type="ECO:0000256" key="6">
    <source>
        <dbReference type="NCBIfam" id="TIGR01696"/>
    </source>
</evidence>
<keyword evidence="4 5" id="KW-0413">Isomerase</keyword>
<keyword evidence="9" id="KW-1185">Reference proteome</keyword>
<comment type="cofactor">
    <cofactor evidence="5">
        <name>Mn(2+)</name>
        <dbReference type="ChEBI" id="CHEBI:29035"/>
    </cofactor>
    <text evidence="5">Binds 2 manganese ions.</text>
</comment>
<sequence length="394" mass="44137">MNNYPFRRIFLIVMDSVGIGEAPDALEFNDVGADTLGHIAQYRNGLHMPNMAKLGLSNIREIEGIPVQEQPLAFFTKMKEASNGKDTMTGHWELMGLHIETPFKTFPDGFPDGLIHDLEERTGRKVIGNKPASGTEILDELGKQHMESGDLIVYTSADSVLQIAAHEKIIPIKEQYEICKIARELTLDEKYMVGRVIARPFVGEPGNFQRTSNRHDYALKPFGRTVMNEMQDHKLDVIAIGKISDIYDGEGVTKALRTKSNMDGMDKLLESLDMNFTGLSFLNLVDFDAVYGHRRDPNGYGDALEEFDQRMPEVMDKLNQDDLLIITADHGNDPTHHGTDHTREYVPLLVYSPSFSIGKEIKVRSTFADVGATIAENFNIPLPKHGTSFLAELK</sequence>
<comment type="function">
    <text evidence="5">Isomerase that catalyzes the conversion of deoxy-ribose 1-phosphate (dRib-1-P) and ribose 1-phosphate (Rib-1-P) to deoxy-ribose 5-phosphate (dRib-5-P) and ribose 5-phosphate (Rib-5-P), respectively.</text>
</comment>